<dbReference type="InterPro" id="IPR001638">
    <property type="entry name" value="Solute-binding_3/MltF_N"/>
</dbReference>
<dbReference type="RefSeq" id="WP_271470531.1">
    <property type="nucleotide sequence ID" value="NZ_JANEWF010000006.1"/>
</dbReference>
<proteinExistence type="inferred from homology"/>
<dbReference type="EMBL" id="JANEWF010000006">
    <property type="protein sequence ID" value="MDA8483181.1"/>
    <property type="molecule type" value="Genomic_DNA"/>
</dbReference>
<comment type="similarity">
    <text evidence="1">Belongs to the bacterial solute-binding protein 3 family.</text>
</comment>
<dbReference type="SUPFAM" id="SSF53850">
    <property type="entry name" value="Periplasmic binding protein-like II"/>
    <property type="match status" value="1"/>
</dbReference>
<keyword evidence="5" id="KW-1185">Reference proteome</keyword>
<evidence type="ECO:0000259" key="3">
    <source>
        <dbReference type="SMART" id="SM00062"/>
    </source>
</evidence>
<dbReference type="PANTHER" id="PTHR35936:SF6">
    <property type="entry name" value="AMINO ACID ABC TRANSPORTER SUBSTRATE-BINDING PAAT FAMILY PROTEIN"/>
    <property type="match status" value="1"/>
</dbReference>
<organism evidence="4 5">
    <name type="scientific">Metapseudomonas resinovorans</name>
    <name type="common">Pseudomonas resinovorans</name>
    <dbReference type="NCBI Taxonomy" id="53412"/>
    <lineage>
        <taxon>Bacteria</taxon>
        <taxon>Pseudomonadati</taxon>
        <taxon>Pseudomonadota</taxon>
        <taxon>Gammaproteobacteria</taxon>
        <taxon>Pseudomonadales</taxon>
        <taxon>Pseudomonadaceae</taxon>
        <taxon>Metapseudomonas</taxon>
    </lineage>
</organism>
<feature type="domain" description="Solute-binding protein family 3/N-terminal" evidence="3">
    <location>
        <begin position="24"/>
        <end position="248"/>
    </location>
</feature>
<protein>
    <submittedName>
        <fullName evidence="4">Transporter substrate-binding domain-containing protein</fullName>
    </submittedName>
</protein>
<accession>A0ABT4Y2V2</accession>
<reference evidence="4 5" key="1">
    <citation type="submission" date="2022-07" db="EMBL/GenBank/DDBJ databases">
        <title>Genome Analysis of Selected Gammaproteobacteria from Nigerian Food snails.</title>
        <authorList>
            <person name="Okafor A.C."/>
        </authorList>
    </citation>
    <scope>NUCLEOTIDE SEQUENCE [LARGE SCALE GENOMIC DNA]</scope>
    <source>
        <strain evidence="4 5">Awg 2</strain>
    </source>
</reference>
<keyword evidence="2" id="KW-0732">Signal</keyword>
<dbReference type="Pfam" id="PF00497">
    <property type="entry name" value="SBP_bac_3"/>
    <property type="match status" value="1"/>
</dbReference>
<evidence type="ECO:0000313" key="4">
    <source>
        <dbReference type="EMBL" id="MDA8483181.1"/>
    </source>
</evidence>
<dbReference type="SMART" id="SM00062">
    <property type="entry name" value="PBPb"/>
    <property type="match status" value="1"/>
</dbReference>
<evidence type="ECO:0000256" key="1">
    <source>
        <dbReference type="ARBA" id="ARBA00010333"/>
    </source>
</evidence>
<dbReference type="Proteomes" id="UP001211689">
    <property type="component" value="Unassembled WGS sequence"/>
</dbReference>
<comment type="caution">
    <text evidence="4">The sequence shown here is derived from an EMBL/GenBank/DDBJ whole genome shotgun (WGS) entry which is preliminary data.</text>
</comment>
<dbReference type="Gene3D" id="3.40.190.10">
    <property type="entry name" value="Periplasmic binding protein-like II"/>
    <property type="match status" value="2"/>
</dbReference>
<evidence type="ECO:0000313" key="5">
    <source>
        <dbReference type="Proteomes" id="UP001211689"/>
    </source>
</evidence>
<name>A0ABT4Y2V2_METRE</name>
<gene>
    <name evidence="4" type="ORF">NNO07_08885</name>
</gene>
<sequence>MTRQFHVVLWILASLWPGLLLAQELRWGFGPADGMPYAQISDHALLGGFVFRLGERIAKDLSVSVSFIETPNKRIEESLKNGRIHLICNSNPEWMVDASAYHWSPPLFEEEDALLQHRDTPSIQGLADLKGKVLGTSLGFAYSLPLMEAFANRDVERKDVRDLDTRLNLLSHKRLDAIIDMRRSLAYELAARPDAPLVFSPWVVERYRIHCAYGSQLPIAADRLDAALQKLRDSGELDTLLQGEQRRAGLHDR</sequence>
<evidence type="ECO:0000256" key="2">
    <source>
        <dbReference type="ARBA" id="ARBA00022729"/>
    </source>
</evidence>
<dbReference type="PANTHER" id="PTHR35936">
    <property type="entry name" value="MEMBRANE-BOUND LYTIC MUREIN TRANSGLYCOSYLASE F"/>
    <property type="match status" value="1"/>
</dbReference>